<gene>
    <name evidence="1" type="ORF">HX37_21885</name>
</gene>
<name>A0A5U2FCY6_SALER</name>
<sequence>MEKTRDIRSRAPRAKKPRKAVLLRLDEEEFSTLEGIAKKEDRSRSNMARLVYLRGLTEIKNEMQKGGGS</sequence>
<reference evidence="1" key="1">
    <citation type="submission" date="2018-07" db="EMBL/GenBank/DDBJ databases">
        <authorList>
            <consortium name="GenomeTrakr network: Whole genome sequencing for foodborne pathogen traceback"/>
        </authorList>
    </citation>
    <scope>NUCLEOTIDE SEQUENCE</scope>
    <source>
        <strain evidence="1">CFSAN018538</strain>
    </source>
</reference>
<organism evidence="1">
    <name type="scientific">Salmonella enterica</name>
    <name type="common">Salmonella choleraesuis</name>
    <dbReference type="NCBI Taxonomy" id="28901"/>
    <lineage>
        <taxon>Bacteria</taxon>
        <taxon>Pseudomonadati</taxon>
        <taxon>Pseudomonadota</taxon>
        <taxon>Gammaproteobacteria</taxon>
        <taxon>Enterobacterales</taxon>
        <taxon>Enterobacteriaceae</taxon>
        <taxon>Salmonella</taxon>
    </lineage>
</organism>
<evidence type="ECO:0008006" key="2">
    <source>
        <dbReference type="Google" id="ProtNLM"/>
    </source>
</evidence>
<proteinExistence type="predicted"/>
<dbReference type="AlphaFoldDB" id="A0A5U2FCY6"/>
<dbReference type="EMBL" id="AAGKHU010000110">
    <property type="protein sequence ID" value="EBP0013379.1"/>
    <property type="molecule type" value="Genomic_DNA"/>
</dbReference>
<accession>A0A5U2FCY6</accession>
<protein>
    <recommendedName>
        <fullName evidence="2">Ribbon-helix-helix protein, CopG family</fullName>
    </recommendedName>
</protein>
<evidence type="ECO:0000313" key="1">
    <source>
        <dbReference type="EMBL" id="EBP0013379.1"/>
    </source>
</evidence>
<comment type="caution">
    <text evidence="1">The sequence shown here is derived from an EMBL/GenBank/DDBJ whole genome shotgun (WGS) entry which is preliminary data.</text>
</comment>